<dbReference type="PROSITE" id="PS50801">
    <property type="entry name" value="STAS"/>
    <property type="match status" value="1"/>
</dbReference>
<comment type="caution">
    <text evidence="2">The sequence shown here is derived from an EMBL/GenBank/DDBJ whole genome shotgun (WGS) entry which is preliminary data.</text>
</comment>
<sequence>MATATQGTPAVGWDGHLLLLHRSEAERGDAVTEWVRHGLESDERVIYAERPEESPERSLLGVLHERGLDTSAAVEEGRLVVLPVGDFYPREGQAALVDRALDEGFHRVRLSAEARVALSKVAQDDYEHYEDAMDVLCATRPVSALCQYDQGSTTGWWLRRATGSHLGGLRETQLRSTPAEGGLCLVGSVDVSNDRVLEAVLQQVTGLHDEPGAASPDDDLLWLDVRALDFIDVAGCRALARSTERFRRGGGGVVLVAPKPVVDRTLHLMGLDEMPGVAVVTGRP</sequence>
<keyword evidence="3" id="KW-1185">Reference proteome</keyword>
<name>A0A542ZII1_9MICO</name>
<dbReference type="OrthoDB" id="9793697at2"/>
<reference evidence="2 3" key="1">
    <citation type="submission" date="2019-06" db="EMBL/GenBank/DDBJ databases">
        <title>Sequencing the genomes of 1000 actinobacteria strains.</title>
        <authorList>
            <person name="Klenk H.-P."/>
        </authorList>
    </citation>
    <scope>NUCLEOTIDE SEQUENCE [LARGE SCALE GENOMIC DNA]</scope>
    <source>
        <strain evidence="2 3">DSM 18082</strain>
    </source>
</reference>
<dbReference type="Pfam" id="PF01740">
    <property type="entry name" value="STAS"/>
    <property type="match status" value="1"/>
</dbReference>
<proteinExistence type="predicted"/>
<dbReference type="AlphaFoldDB" id="A0A542ZII1"/>
<protein>
    <submittedName>
        <fullName evidence="2">Anti-anti-sigma factor</fullName>
    </submittedName>
</protein>
<gene>
    <name evidence="2" type="ORF">FB474_1551</name>
</gene>
<dbReference type="CDD" id="cd07043">
    <property type="entry name" value="STAS_anti-anti-sigma_factors"/>
    <property type="match status" value="1"/>
</dbReference>
<dbReference type="Gene3D" id="3.30.750.24">
    <property type="entry name" value="STAS domain"/>
    <property type="match status" value="1"/>
</dbReference>
<feature type="domain" description="STAS" evidence="1">
    <location>
        <begin position="185"/>
        <end position="284"/>
    </location>
</feature>
<dbReference type="InterPro" id="IPR036513">
    <property type="entry name" value="STAS_dom_sf"/>
</dbReference>
<dbReference type="RefSeq" id="WP_141788104.1">
    <property type="nucleotide sequence ID" value="NZ_BAAAKX010000021.1"/>
</dbReference>
<accession>A0A542ZII1</accession>
<evidence type="ECO:0000313" key="3">
    <source>
        <dbReference type="Proteomes" id="UP000319514"/>
    </source>
</evidence>
<dbReference type="Proteomes" id="UP000319514">
    <property type="component" value="Unassembled WGS sequence"/>
</dbReference>
<dbReference type="InterPro" id="IPR025847">
    <property type="entry name" value="MEDS_domain"/>
</dbReference>
<dbReference type="InterPro" id="IPR002645">
    <property type="entry name" value="STAS_dom"/>
</dbReference>
<dbReference type="SUPFAM" id="SSF52091">
    <property type="entry name" value="SpoIIaa-like"/>
    <property type="match status" value="1"/>
</dbReference>
<organism evidence="2 3">
    <name type="scientific">Oryzihumus leptocrescens</name>
    <dbReference type="NCBI Taxonomy" id="297536"/>
    <lineage>
        <taxon>Bacteria</taxon>
        <taxon>Bacillati</taxon>
        <taxon>Actinomycetota</taxon>
        <taxon>Actinomycetes</taxon>
        <taxon>Micrococcales</taxon>
        <taxon>Intrasporangiaceae</taxon>
        <taxon>Oryzihumus</taxon>
    </lineage>
</organism>
<evidence type="ECO:0000313" key="2">
    <source>
        <dbReference type="EMBL" id="TQL60168.1"/>
    </source>
</evidence>
<evidence type="ECO:0000259" key="1">
    <source>
        <dbReference type="PROSITE" id="PS50801"/>
    </source>
</evidence>
<dbReference type="Pfam" id="PF14417">
    <property type="entry name" value="MEDS"/>
    <property type="match status" value="1"/>
</dbReference>
<dbReference type="EMBL" id="VFOQ01000001">
    <property type="protein sequence ID" value="TQL60168.1"/>
    <property type="molecule type" value="Genomic_DNA"/>
</dbReference>